<sequence length="178" mass="19567">MIKVIVLDLDDTLIDTSSLEPLRSAGRWRDIPRYFNGCDIYQDVVGLVTTARSVGIKVAIFSNAPSNYVQGLLKHFSITVDYVVAYHDVTQHKPSPEGVTRILDYFGVSADESIYLGDSNLDRDAASNAGVEFFSVDWGSASEIDSSHKGVINLSELIGKNSMLSSATTERSELIETW</sequence>
<dbReference type="Gene3D" id="3.40.50.1000">
    <property type="entry name" value="HAD superfamily/HAD-like"/>
    <property type="match status" value="1"/>
</dbReference>
<dbReference type="Proteomes" id="UP000219336">
    <property type="component" value="Unassembled WGS sequence"/>
</dbReference>
<dbReference type="InterPro" id="IPR006439">
    <property type="entry name" value="HAD-SF_hydro_IA"/>
</dbReference>
<evidence type="ECO:0000256" key="2">
    <source>
        <dbReference type="ARBA" id="ARBA00004818"/>
    </source>
</evidence>
<evidence type="ECO:0000256" key="3">
    <source>
        <dbReference type="ARBA" id="ARBA00006171"/>
    </source>
</evidence>
<dbReference type="GO" id="GO:0006281">
    <property type="term" value="P:DNA repair"/>
    <property type="evidence" value="ECO:0007669"/>
    <property type="project" value="TreeGrafter"/>
</dbReference>
<dbReference type="NCBIfam" id="TIGR01549">
    <property type="entry name" value="HAD-SF-IA-v1"/>
    <property type="match status" value="1"/>
</dbReference>
<comment type="pathway">
    <text evidence="2">Organic acid metabolism; glycolate biosynthesis; glycolate from 2-phosphoglycolate: step 1/1.</text>
</comment>
<dbReference type="InterPro" id="IPR041492">
    <property type="entry name" value="HAD_2"/>
</dbReference>
<comment type="similarity">
    <text evidence="3">Belongs to the HAD-like hydrolase superfamily. CbbY/CbbZ/Gph/YieH family.</text>
</comment>
<accession>A0A240E8N1</accession>
<dbReference type="InterPro" id="IPR050155">
    <property type="entry name" value="HAD-like_hydrolase_sf"/>
</dbReference>
<reference evidence="6" key="1">
    <citation type="submission" date="2016-06" db="EMBL/GenBank/DDBJ databases">
        <authorList>
            <person name="Rodrigo-Torres L."/>
            <person name="Arahal R.D."/>
            <person name="Lucena T."/>
        </authorList>
    </citation>
    <scope>NUCLEOTIDE SEQUENCE [LARGE SCALE GENOMIC DNA]</scope>
    <source>
        <strain evidence="6">CECT8203</strain>
    </source>
</reference>
<evidence type="ECO:0000313" key="6">
    <source>
        <dbReference type="Proteomes" id="UP000219336"/>
    </source>
</evidence>
<protein>
    <recommendedName>
        <fullName evidence="4">phosphoglycolate phosphatase</fullName>
        <ecNumber evidence="4">3.1.3.18</ecNumber>
    </recommendedName>
</protein>
<keyword evidence="6" id="KW-1185">Reference proteome</keyword>
<name>A0A240E8N1_9VIBR</name>
<organism evidence="5 6">
    <name type="scientific">Vibrio thalassae</name>
    <dbReference type="NCBI Taxonomy" id="1243014"/>
    <lineage>
        <taxon>Bacteria</taxon>
        <taxon>Pseudomonadati</taxon>
        <taxon>Pseudomonadota</taxon>
        <taxon>Gammaproteobacteria</taxon>
        <taxon>Vibrionales</taxon>
        <taxon>Vibrionaceae</taxon>
        <taxon>Vibrio</taxon>
    </lineage>
</organism>
<dbReference type="NCBIfam" id="TIGR01662">
    <property type="entry name" value="HAD-SF-IIIA"/>
    <property type="match status" value="1"/>
</dbReference>
<evidence type="ECO:0000256" key="4">
    <source>
        <dbReference type="ARBA" id="ARBA00013078"/>
    </source>
</evidence>
<dbReference type="EMBL" id="OANU01000002">
    <property type="protein sequence ID" value="SNX45097.1"/>
    <property type="molecule type" value="Genomic_DNA"/>
</dbReference>
<dbReference type="PANTHER" id="PTHR43434:SF1">
    <property type="entry name" value="PHOSPHOGLYCOLATE PHOSPHATASE"/>
    <property type="match status" value="1"/>
</dbReference>
<evidence type="ECO:0000313" key="5">
    <source>
        <dbReference type="EMBL" id="SNX45097.1"/>
    </source>
</evidence>
<dbReference type="InterPro" id="IPR006549">
    <property type="entry name" value="HAD-SF_hydro_IIIA"/>
</dbReference>
<dbReference type="InterPro" id="IPR023214">
    <property type="entry name" value="HAD_sf"/>
</dbReference>
<dbReference type="Pfam" id="PF13419">
    <property type="entry name" value="HAD_2"/>
    <property type="match status" value="1"/>
</dbReference>
<keyword evidence="5" id="KW-0378">Hydrolase</keyword>
<dbReference type="AlphaFoldDB" id="A0A240E8N1"/>
<dbReference type="PANTHER" id="PTHR43434">
    <property type="entry name" value="PHOSPHOGLYCOLATE PHOSPHATASE"/>
    <property type="match status" value="1"/>
</dbReference>
<dbReference type="EC" id="3.1.3.18" evidence="4"/>
<dbReference type="InterPro" id="IPR036412">
    <property type="entry name" value="HAD-like_sf"/>
</dbReference>
<dbReference type="SUPFAM" id="SSF56784">
    <property type="entry name" value="HAD-like"/>
    <property type="match status" value="1"/>
</dbReference>
<comment type="catalytic activity">
    <reaction evidence="1">
        <text>2-phosphoglycolate + H2O = glycolate + phosphate</text>
        <dbReference type="Rhea" id="RHEA:14369"/>
        <dbReference type="ChEBI" id="CHEBI:15377"/>
        <dbReference type="ChEBI" id="CHEBI:29805"/>
        <dbReference type="ChEBI" id="CHEBI:43474"/>
        <dbReference type="ChEBI" id="CHEBI:58033"/>
        <dbReference type="EC" id="3.1.3.18"/>
    </reaction>
</comment>
<gene>
    <name evidence="5" type="primary">gph_1</name>
    <name evidence="5" type="ORF">VTH8203_00090</name>
</gene>
<dbReference type="RefSeq" id="WP_244181122.1">
    <property type="nucleotide sequence ID" value="NZ_JBHSII010000001.1"/>
</dbReference>
<evidence type="ECO:0000256" key="1">
    <source>
        <dbReference type="ARBA" id="ARBA00000830"/>
    </source>
</evidence>
<proteinExistence type="inferred from homology"/>
<dbReference type="GO" id="GO:0008967">
    <property type="term" value="F:phosphoglycolate phosphatase activity"/>
    <property type="evidence" value="ECO:0007669"/>
    <property type="project" value="UniProtKB-EC"/>
</dbReference>